<organism evidence="2 3">
    <name type="scientific">Gonium pectorale</name>
    <name type="common">Green alga</name>
    <dbReference type="NCBI Taxonomy" id="33097"/>
    <lineage>
        <taxon>Eukaryota</taxon>
        <taxon>Viridiplantae</taxon>
        <taxon>Chlorophyta</taxon>
        <taxon>core chlorophytes</taxon>
        <taxon>Chlorophyceae</taxon>
        <taxon>CS clade</taxon>
        <taxon>Chlamydomonadales</taxon>
        <taxon>Volvocaceae</taxon>
        <taxon>Gonium</taxon>
    </lineage>
</organism>
<feature type="region of interest" description="Disordered" evidence="1">
    <location>
        <begin position="79"/>
        <end position="218"/>
    </location>
</feature>
<feature type="compositionally biased region" description="Acidic residues" evidence="1">
    <location>
        <begin position="151"/>
        <end position="218"/>
    </location>
</feature>
<feature type="compositionally biased region" description="Low complexity" evidence="1">
    <location>
        <begin position="79"/>
        <end position="91"/>
    </location>
</feature>
<reference evidence="3" key="1">
    <citation type="journal article" date="2016" name="Nat. Commun.">
        <title>The Gonium pectorale genome demonstrates co-option of cell cycle regulation during the evolution of multicellularity.</title>
        <authorList>
            <person name="Hanschen E.R."/>
            <person name="Marriage T.N."/>
            <person name="Ferris P.J."/>
            <person name="Hamaji T."/>
            <person name="Toyoda A."/>
            <person name="Fujiyama A."/>
            <person name="Neme R."/>
            <person name="Noguchi H."/>
            <person name="Minakuchi Y."/>
            <person name="Suzuki M."/>
            <person name="Kawai-Toyooka H."/>
            <person name="Smith D.R."/>
            <person name="Sparks H."/>
            <person name="Anderson J."/>
            <person name="Bakaric R."/>
            <person name="Luria V."/>
            <person name="Karger A."/>
            <person name="Kirschner M.W."/>
            <person name="Durand P.M."/>
            <person name="Michod R.E."/>
            <person name="Nozaki H."/>
            <person name="Olson B.J."/>
        </authorList>
    </citation>
    <scope>NUCLEOTIDE SEQUENCE [LARGE SCALE GENOMIC DNA]</scope>
    <source>
        <strain evidence="3">NIES-2863</strain>
    </source>
</reference>
<dbReference type="STRING" id="33097.A0A150FW36"/>
<feature type="compositionally biased region" description="Pro residues" evidence="1">
    <location>
        <begin position="257"/>
        <end position="268"/>
    </location>
</feature>
<feature type="compositionally biased region" description="Low complexity" evidence="1">
    <location>
        <begin position="269"/>
        <end position="281"/>
    </location>
</feature>
<dbReference type="EMBL" id="LSYV01000273">
    <property type="protein sequence ID" value="KXZ41816.1"/>
    <property type="molecule type" value="Genomic_DNA"/>
</dbReference>
<feature type="region of interest" description="Disordered" evidence="1">
    <location>
        <begin position="347"/>
        <end position="393"/>
    </location>
</feature>
<dbReference type="PANTHER" id="PTHR48125">
    <property type="entry name" value="LP07818P1"/>
    <property type="match status" value="1"/>
</dbReference>
<feature type="compositionally biased region" description="Low complexity" evidence="1">
    <location>
        <begin position="103"/>
        <end position="114"/>
    </location>
</feature>
<feature type="compositionally biased region" description="Low complexity" evidence="1">
    <location>
        <begin position="44"/>
        <end position="61"/>
    </location>
</feature>
<dbReference type="Proteomes" id="UP000075714">
    <property type="component" value="Unassembled WGS sequence"/>
</dbReference>
<dbReference type="OrthoDB" id="550389at2759"/>
<evidence type="ECO:0000313" key="3">
    <source>
        <dbReference type="Proteomes" id="UP000075714"/>
    </source>
</evidence>
<dbReference type="PANTHER" id="PTHR48125:SF10">
    <property type="entry name" value="OS12G0136300 PROTEIN"/>
    <property type="match status" value="1"/>
</dbReference>
<gene>
    <name evidence="2" type="ORF">GPECTOR_274g718</name>
</gene>
<accession>A0A150FW36</accession>
<sequence>MQAEPPVAPIAASAAGAALSTDGADGALDFVSLLQAQMGLASGRGAPVAAAGSADATAQGSEPGGNYRAIARLPAAGEGAEGAAPVGEPAGTPGPGGGGAGEYRGLLAALEGEGQQTAGPAAGEGDKEGFGSPAFTPALGAASSFPLGDVGDSEEEGEEEGEEDGEGYFDDYEQSYEGEEMEEGEEVEEGGEEEEDYYVGEEEEGEEGEEGEEEEEELADFDNHFDQHDVGMLAGGAGRASSSSAAAAAAASSPYTGAPPPPRPPPSHAAPSAGVPPLAAGGPAGGSPPLTPELLQRLRCLDPRGRVRVSLRLERQRPAGLRPLWLRLEWNLISMEALRAALAEAERSRGLTSDIPRVEPTGKGSAPPGLRSGSGPGSGPHSPGAHDLALVLPRGGPGASAAVRLPWVACQRQAPAEADVLRAVKGFYGSGMLPAPPPAPAPAAVGDGDGAGESEGGGPLLLFPDTSALVSMLGGNMALNSAAAGGGGRPALDWSLLLQLARAGRFGRALPLRDQVFIVVSDSVMKQLDGLKNNPETHYAVRRFMGEGLEQAGPAGYDFLTVLGAHEGEGLALGGAAASAGAGPEGLAGSRSPWLSSRGQAVDLRIVEVALMFQREVDRAHQAAGGAGPEAAAAAGSFSPGGAGSGGRSFLPVVLLSNDNAQIAAAKSHGLPAFRLSSAASLSVELTALAEGGGVLTSGVLRRLLGPQATVGLGTTATKSLQDHFDGAVATLRALLGVLGGGGAGGLVGQLERAARRAAEAAEAAGGSAGGGGGALQALQEIRELLGSAGGEAAGDGGAGSSSGCSDSGSGGVLGALRSLEAGLRAELVEWEGALRSHTAPSRLLRWAALAGAGPGP</sequence>
<evidence type="ECO:0000313" key="2">
    <source>
        <dbReference type="EMBL" id="KXZ41816.1"/>
    </source>
</evidence>
<name>A0A150FW36_GONPE</name>
<keyword evidence="3" id="KW-1185">Reference proteome</keyword>
<comment type="caution">
    <text evidence="2">The sequence shown here is derived from an EMBL/GenBank/DDBJ whole genome shotgun (WGS) entry which is preliminary data.</text>
</comment>
<feature type="compositionally biased region" description="Gly residues" evidence="1">
    <location>
        <begin position="93"/>
        <end position="102"/>
    </location>
</feature>
<dbReference type="AlphaFoldDB" id="A0A150FW36"/>
<feature type="region of interest" description="Disordered" evidence="1">
    <location>
        <begin position="44"/>
        <end position="67"/>
    </location>
</feature>
<proteinExistence type="predicted"/>
<feature type="region of interest" description="Disordered" evidence="1">
    <location>
        <begin position="251"/>
        <end position="291"/>
    </location>
</feature>
<evidence type="ECO:0000256" key="1">
    <source>
        <dbReference type="SAM" id="MobiDB-lite"/>
    </source>
</evidence>
<protein>
    <recommendedName>
        <fullName evidence="4">PIN domain-containing protein</fullName>
    </recommendedName>
</protein>
<evidence type="ECO:0008006" key="4">
    <source>
        <dbReference type="Google" id="ProtNLM"/>
    </source>
</evidence>